<dbReference type="STRING" id="73044.GCA_000725795_04829"/>
<name>A0A4P6U5N0_STRSO</name>
<keyword evidence="2" id="KW-1185">Reference proteome</keyword>
<protein>
    <submittedName>
        <fullName evidence="1">Uncharacterized protein</fullName>
    </submittedName>
</protein>
<gene>
    <name evidence="1" type="ORF">D0Z67_29180</name>
</gene>
<reference evidence="1 2" key="1">
    <citation type="submission" date="2018-08" db="EMBL/GenBank/DDBJ databases">
        <title>The complete genome sequence of Streptomyces seoulensis, a pioneer strain for nickel superoxide dismutase discovery.</title>
        <authorList>
            <person name="Shin J."/>
            <person name="Lee J.-S."/>
            <person name="Lee E.-J."/>
            <person name="Youn H.-D."/>
        </authorList>
    </citation>
    <scope>NUCLEOTIDE SEQUENCE [LARGE SCALE GENOMIC DNA]</scope>
    <source>
        <strain evidence="1 2">KCTC 9819</strain>
        <plasmid evidence="1 2">unnamed</plasmid>
    </source>
</reference>
<evidence type="ECO:0000313" key="1">
    <source>
        <dbReference type="EMBL" id="QBJ94444.1"/>
    </source>
</evidence>
<evidence type="ECO:0000313" key="2">
    <source>
        <dbReference type="Proteomes" id="UP000292547"/>
    </source>
</evidence>
<dbReference type="EMBL" id="CP032230">
    <property type="protein sequence ID" value="QBJ94444.1"/>
    <property type="molecule type" value="Genomic_DNA"/>
</dbReference>
<dbReference type="Proteomes" id="UP000292547">
    <property type="component" value="Plasmid unnamed"/>
</dbReference>
<dbReference type="GeneID" id="300102973"/>
<organism evidence="1 2">
    <name type="scientific">Streptomyces seoulensis</name>
    <dbReference type="NCBI Taxonomy" id="73044"/>
    <lineage>
        <taxon>Bacteria</taxon>
        <taxon>Bacillati</taxon>
        <taxon>Actinomycetota</taxon>
        <taxon>Actinomycetes</taxon>
        <taxon>Kitasatosporales</taxon>
        <taxon>Streptomycetaceae</taxon>
        <taxon>Streptomyces</taxon>
    </lineage>
</organism>
<keyword evidence="1" id="KW-0614">Plasmid</keyword>
<dbReference type="RefSeq" id="WP_031182939.1">
    <property type="nucleotide sequence ID" value="NZ_CP032230.1"/>
</dbReference>
<dbReference type="KEGG" id="sseo:D0Z67_29180"/>
<sequence>MSALPALLTPYTDDIATAAGTRPAASSAEFVTQLGHAADNLDQAGITGADSLNTAATLIAEAGDDTHNDHTALLQRAARHLNEVPYMVDEYRLMV</sequence>
<proteinExistence type="predicted"/>
<accession>A0A4P6U5N0</accession>
<geneLocation type="plasmid" evidence="1">
    <name>unnamed</name>
</geneLocation>
<dbReference type="AlphaFoldDB" id="A0A4P6U5N0"/>